<evidence type="ECO:0008006" key="4">
    <source>
        <dbReference type="Google" id="ProtNLM"/>
    </source>
</evidence>
<dbReference type="Gene3D" id="2.40.70.10">
    <property type="entry name" value="Acid Proteases"/>
    <property type="match status" value="1"/>
</dbReference>
<keyword evidence="1" id="KW-0732">Signal</keyword>
<name>A0A2J6QZJ3_HYAVF</name>
<organism evidence="2 3">
    <name type="scientific">Hyaloscypha variabilis (strain UAMH 11265 / GT02V1 / F)</name>
    <name type="common">Meliniomyces variabilis</name>
    <dbReference type="NCBI Taxonomy" id="1149755"/>
    <lineage>
        <taxon>Eukaryota</taxon>
        <taxon>Fungi</taxon>
        <taxon>Dikarya</taxon>
        <taxon>Ascomycota</taxon>
        <taxon>Pezizomycotina</taxon>
        <taxon>Leotiomycetes</taxon>
        <taxon>Helotiales</taxon>
        <taxon>Hyaloscyphaceae</taxon>
        <taxon>Hyaloscypha</taxon>
        <taxon>Hyaloscypha variabilis</taxon>
    </lineage>
</organism>
<proteinExistence type="predicted"/>
<evidence type="ECO:0000256" key="1">
    <source>
        <dbReference type="SAM" id="SignalP"/>
    </source>
</evidence>
<dbReference type="AlphaFoldDB" id="A0A2J6QZJ3"/>
<protein>
    <recommendedName>
        <fullName evidence="4">Peptidase A2 domain-containing protein</fullName>
    </recommendedName>
</protein>
<accession>A0A2J6QZJ3</accession>
<reference evidence="2 3" key="1">
    <citation type="submission" date="2016-04" db="EMBL/GenBank/DDBJ databases">
        <title>A degradative enzymes factory behind the ericoid mycorrhizal symbiosis.</title>
        <authorList>
            <consortium name="DOE Joint Genome Institute"/>
            <person name="Martino E."/>
            <person name="Morin E."/>
            <person name="Grelet G."/>
            <person name="Kuo A."/>
            <person name="Kohler A."/>
            <person name="Daghino S."/>
            <person name="Barry K."/>
            <person name="Choi C."/>
            <person name="Cichocki N."/>
            <person name="Clum A."/>
            <person name="Copeland A."/>
            <person name="Hainaut M."/>
            <person name="Haridas S."/>
            <person name="Labutti K."/>
            <person name="Lindquist E."/>
            <person name="Lipzen A."/>
            <person name="Khouja H.-R."/>
            <person name="Murat C."/>
            <person name="Ohm R."/>
            <person name="Olson A."/>
            <person name="Spatafora J."/>
            <person name="Veneault-Fourrey C."/>
            <person name="Henrissat B."/>
            <person name="Grigoriev I."/>
            <person name="Martin F."/>
            <person name="Perotto S."/>
        </authorList>
    </citation>
    <scope>NUCLEOTIDE SEQUENCE [LARGE SCALE GENOMIC DNA]</scope>
    <source>
        <strain evidence="2 3">F</strain>
    </source>
</reference>
<dbReference type="Proteomes" id="UP000235786">
    <property type="component" value="Unassembled WGS sequence"/>
</dbReference>
<feature type="signal peptide" evidence="1">
    <location>
        <begin position="1"/>
        <end position="24"/>
    </location>
</feature>
<evidence type="ECO:0000313" key="2">
    <source>
        <dbReference type="EMBL" id="PMD31685.1"/>
    </source>
</evidence>
<evidence type="ECO:0000313" key="3">
    <source>
        <dbReference type="Proteomes" id="UP000235786"/>
    </source>
</evidence>
<dbReference type="InterPro" id="IPR021109">
    <property type="entry name" value="Peptidase_aspartic_dom_sf"/>
</dbReference>
<gene>
    <name evidence="2" type="ORF">L207DRAFT_640521</name>
</gene>
<keyword evidence="3" id="KW-1185">Reference proteome</keyword>
<dbReference type="EMBL" id="KZ613961">
    <property type="protein sequence ID" value="PMD31685.1"/>
    <property type="molecule type" value="Genomic_DNA"/>
</dbReference>
<feature type="chain" id="PRO_5014362467" description="Peptidase A2 domain-containing protein" evidence="1">
    <location>
        <begin position="25"/>
        <end position="240"/>
    </location>
</feature>
<sequence length="240" mass="26260">MRAFNPLLASCLLFWCVTTSSTHASADKTQATPFDDPWQDDLRPLGWLSKLSQDNFPSLFNLGKLLRKATRSPSRNSTSRQPEKTFDTHARAIILGEDNKNYTFCADTGAYRSIISKPTLLAAFPSAPLTDLPANASLRCVGISGGEGLLASSYATVSPRMLTMDGEVVTFLPLRLYVVEKMPGGMILGLDFLRANRLHFRWGGDGLHDCLQVGETGGCVRLFTKCTVMWDGGCYIGKQG</sequence>